<dbReference type="SUPFAM" id="SSF51445">
    <property type="entry name" value="(Trans)glycosidases"/>
    <property type="match status" value="1"/>
</dbReference>
<dbReference type="Gene3D" id="3.20.20.80">
    <property type="entry name" value="Glycosidases"/>
    <property type="match status" value="1"/>
</dbReference>
<dbReference type="InterPro" id="IPR006311">
    <property type="entry name" value="TAT_signal"/>
</dbReference>
<dbReference type="InterPro" id="IPR017853">
    <property type="entry name" value="GH"/>
</dbReference>
<dbReference type="AlphaFoldDB" id="A0A1S7S0H9"/>
<dbReference type="EMBL" id="FBWG01000047">
    <property type="protein sequence ID" value="CUX60321.1"/>
    <property type="molecule type" value="Genomic_DNA"/>
</dbReference>
<accession>A0A1S7S0H9</accession>
<organism evidence="2 3">
    <name type="scientific">Agrobacterium deltaense Zutra 3/1</name>
    <dbReference type="NCBI Taxonomy" id="1183427"/>
    <lineage>
        <taxon>Bacteria</taxon>
        <taxon>Pseudomonadati</taxon>
        <taxon>Pseudomonadota</taxon>
        <taxon>Alphaproteobacteria</taxon>
        <taxon>Hyphomicrobiales</taxon>
        <taxon>Rhizobiaceae</taxon>
        <taxon>Rhizobium/Agrobacterium group</taxon>
        <taxon>Agrobacterium</taxon>
    </lineage>
</organism>
<evidence type="ECO:0000313" key="3">
    <source>
        <dbReference type="Proteomes" id="UP000191987"/>
    </source>
</evidence>
<reference evidence="2 3" key="1">
    <citation type="submission" date="2016-01" db="EMBL/GenBank/DDBJ databases">
        <authorList>
            <person name="Oliw E.H."/>
        </authorList>
    </citation>
    <scope>NUCLEOTIDE SEQUENCE [LARGE SCALE GENOMIC DNA]</scope>
    <source>
        <strain evidence="2 3">Zutra 3-1</strain>
    </source>
</reference>
<sequence length="442" mass="48491">MNGKTPIAMGSLTRRNLLSAAPLALVAASGLQAIPARAQTVASASTEVFLDSVGVCGHFTRPTGIYPEQFERIVPELEALGVRHLRDDGLITTRDSRDSPVFRRLRRIVAAGVRLTIICYDNLNPYVSTPLDRLADFYDWCDAGIDIFEGSNEPNLTKDPQNAPRISAEHQAALHDTIRSVPHLNAVPVAAPSYVLSNRALALDLKNACDYGNIHAYAGMEHPETTGPGALSKSIAASAHIAAGRPVLATEMGYHTSLQTKTFHFPVTEGIKARYMPRMLLWCFISGIRRSYIYEMVSSFAADETNPESSFGLLRHDLSRTPAYGAVRALLSLCRAERQTGPEERQLDFLTADSQRLSLHLARPDGALLVPVWLGISGWQWPARIENPPAERVATFSVAGQHSHVIAHRFRDDGSVSQQTITQESGQYRLSVSDQLTVLEVF</sequence>
<dbReference type="RefSeq" id="WP_080819312.1">
    <property type="nucleotide sequence ID" value="NZ_LT009749.1"/>
</dbReference>
<evidence type="ECO:0000313" key="2">
    <source>
        <dbReference type="EMBL" id="CUX60321.1"/>
    </source>
</evidence>
<dbReference type="Proteomes" id="UP000191987">
    <property type="component" value="Unassembled WGS sequence"/>
</dbReference>
<proteinExistence type="predicted"/>
<keyword evidence="1" id="KW-0732">Signal</keyword>
<dbReference type="PROSITE" id="PS51318">
    <property type="entry name" value="TAT"/>
    <property type="match status" value="1"/>
</dbReference>
<feature type="chain" id="PRO_5013001034" evidence="1">
    <location>
        <begin position="39"/>
        <end position="442"/>
    </location>
</feature>
<evidence type="ECO:0000256" key="1">
    <source>
        <dbReference type="SAM" id="SignalP"/>
    </source>
</evidence>
<name>A0A1S7S0H9_9HYPH</name>
<feature type="signal peptide" evidence="1">
    <location>
        <begin position="1"/>
        <end position="38"/>
    </location>
</feature>
<gene>
    <name evidence="2" type="ORF">AGR7C_Lc80210</name>
</gene>
<protein>
    <submittedName>
        <fullName evidence="2">Uncharacterized protein</fullName>
    </submittedName>
</protein>